<dbReference type="AlphaFoldDB" id="A0A6C0B959"/>
<evidence type="ECO:0000313" key="1">
    <source>
        <dbReference type="EMBL" id="QHS88334.1"/>
    </source>
</evidence>
<name>A0A6C0B959_9ZZZZ</name>
<sequence length="191" mass="21410">MEFLKSTRIGEDEGGLTQDNLFNRSYRDYMLENYYTTDCNMRQPIEFATSQVNVNYCAAGGAGNQCDLGGCNIDQNSELLLGSLQTHPKCRISLFQRTFLTVPYLGKGPFNPDLESKLQQTDTFSNNKKSVNTMSEISYMPLTNYPLLPAIQETVTNPSYLVEGVASNGWVRGGIPSREMTRDYAKNGQKK</sequence>
<protein>
    <submittedName>
        <fullName evidence="1">Uncharacterized protein</fullName>
    </submittedName>
</protein>
<dbReference type="EMBL" id="MN739095">
    <property type="protein sequence ID" value="QHS88334.1"/>
    <property type="molecule type" value="Genomic_DNA"/>
</dbReference>
<reference evidence="1" key="1">
    <citation type="journal article" date="2020" name="Nature">
        <title>Giant virus diversity and host interactions through global metagenomics.</title>
        <authorList>
            <person name="Schulz F."/>
            <person name="Roux S."/>
            <person name="Paez-Espino D."/>
            <person name="Jungbluth S."/>
            <person name="Walsh D.A."/>
            <person name="Denef V.J."/>
            <person name="McMahon K.D."/>
            <person name="Konstantinidis K.T."/>
            <person name="Eloe-Fadrosh E.A."/>
            <person name="Kyrpides N.C."/>
            <person name="Woyke T."/>
        </authorList>
    </citation>
    <scope>NUCLEOTIDE SEQUENCE</scope>
    <source>
        <strain evidence="1">GVMAG-M-3300010158-55</strain>
    </source>
</reference>
<proteinExistence type="predicted"/>
<organism evidence="1">
    <name type="scientific">viral metagenome</name>
    <dbReference type="NCBI Taxonomy" id="1070528"/>
    <lineage>
        <taxon>unclassified sequences</taxon>
        <taxon>metagenomes</taxon>
        <taxon>organismal metagenomes</taxon>
    </lineage>
</organism>
<accession>A0A6C0B959</accession>